<keyword evidence="2" id="KW-1185">Reference proteome</keyword>
<name>A0A4Y6PPV1_PERCE</name>
<evidence type="ECO:0000313" key="2">
    <source>
        <dbReference type="Proteomes" id="UP000315995"/>
    </source>
</evidence>
<dbReference type="PANTHER" id="PTHR10443:SF12">
    <property type="entry name" value="DIPEPTIDASE"/>
    <property type="match status" value="1"/>
</dbReference>
<dbReference type="Gene3D" id="3.20.20.140">
    <property type="entry name" value="Metal-dependent hydrolases"/>
    <property type="match status" value="1"/>
</dbReference>
<accession>A0A5B8Y191</accession>
<proteinExistence type="predicted"/>
<dbReference type="PROSITE" id="PS51365">
    <property type="entry name" value="RENAL_DIPEPTIDASE_2"/>
    <property type="match status" value="1"/>
</dbReference>
<dbReference type="AlphaFoldDB" id="A0A4Y6PPV1"/>
<organism evidence="1 2">
    <name type="scientific">Persicimonas caeni</name>
    <dbReference type="NCBI Taxonomy" id="2292766"/>
    <lineage>
        <taxon>Bacteria</taxon>
        <taxon>Deltaproteobacteria</taxon>
        <taxon>Bradymonadales</taxon>
        <taxon>Bradymonadaceae</taxon>
        <taxon>Persicimonas</taxon>
    </lineage>
</organism>
<gene>
    <name evidence="1" type="ORF">FIV42_05710</name>
</gene>
<sequence>MTYPTLDLHVDSIIQQRLFRYNVTRRHRRGLGGQPLFWHADIPRMVEADYLGACLGIHYFPWESERGWREMNRQIDYLDEVIGLDERVFRVAAPGDWQVARERGLLGVAPGVEGAHMLNGKLERVEVLAERRVAYLTLCHFSKNSAATPSMGRGANETDGLSEFGCELIAALDESGITIDLAHVNTPGVLDACAVATRPVFCTHTGVKAVNDHARNITDEEIDAIAETDGVIGIMFAPTFLAGKLRADTTWIADHIEHVIDRVGVRHVAIGSDYDGWLPTIMSDHHDCRDIHLVSDELLRRGHSDEDVARIMAGNAFELLCGARESAASDETGQGAGQSE</sequence>
<accession>A0A4Y6PPV1</accession>
<dbReference type="InterPro" id="IPR008257">
    <property type="entry name" value="Pept_M19"/>
</dbReference>
<protein>
    <recommendedName>
        <fullName evidence="3">Membrane dipeptidase</fullName>
    </recommendedName>
</protein>
<evidence type="ECO:0008006" key="3">
    <source>
        <dbReference type="Google" id="ProtNLM"/>
    </source>
</evidence>
<dbReference type="RefSeq" id="WP_141196739.1">
    <property type="nucleotide sequence ID" value="NZ_CP041186.1"/>
</dbReference>
<dbReference type="OrthoDB" id="9804920at2"/>
<dbReference type="GO" id="GO:0006508">
    <property type="term" value="P:proteolysis"/>
    <property type="evidence" value="ECO:0007669"/>
    <property type="project" value="InterPro"/>
</dbReference>
<reference evidence="1 2" key="1">
    <citation type="submission" date="2019-06" db="EMBL/GenBank/DDBJ databases">
        <title>Persicimonas caeni gen. nov., sp. nov., a predatory bacterium isolated from solar saltern.</title>
        <authorList>
            <person name="Wang S."/>
        </authorList>
    </citation>
    <scope>NUCLEOTIDE SEQUENCE [LARGE SCALE GENOMIC DNA]</scope>
    <source>
        <strain evidence="1 2">YN101</strain>
    </source>
</reference>
<evidence type="ECO:0000313" key="1">
    <source>
        <dbReference type="EMBL" id="QDG50243.1"/>
    </source>
</evidence>
<dbReference type="GO" id="GO:0070573">
    <property type="term" value="F:metallodipeptidase activity"/>
    <property type="evidence" value="ECO:0007669"/>
    <property type="project" value="InterPro"/>
</dbReference>
<dbReference type="InterPro" id="IPR032466">
    <property type="entry name" value="Metal_Hydrolase"/>
</dbReference>
<dbReference type="Proteomes" id="UP000315995">
    <property type="component" value="Chromosome"/>
</dbReference>
<dbReference type="EMBL" id="CP041186">
    <property type="protein sequence ID" value="QDG50243.1"/>
    <property type="molecule type" value="Genomic_DNA"/>
</dbReference>
<dbReference type="SUPFAM" id="SSF51556">
    <property type="entry name" value="Metallo-dependent hydrolases"/>
    <property type="match status" value="1"/>
</dbReference>
<dbReference type="Pfam" id="PF01244">
    <property type="entry name" value="Peptidase_M19"/>
    <property type="match status" value="1"/>
</dbReference>
<dbReference type="PANTHER" id="PTHR10443">
    <property type="entry name" value="MICROSOMAL DIPEPTIDASE"/>
    <property type="match status" value="1"/>
</dbReference>